<dbReference type="GO" id="GO:0016491">
    <property type="term" value="F:oxidoreductase activity"/>
    <property type="evidence" value="ECO:0007669"/>
    <property type="project" value="InterPro"/>
</dbReference>
<evidence type="ECO:0000313" key="2">
    <source>
        <dbReference type="EMBL" id="SVA81444.1"/>
    </source>
</evidence>
<protein>
    <recommendedName>
        <fullName evidence="1">Molybdopterin oxidoreductase domain-containing protein</fullName>
    </recommendedName>
</protein>
<feature type="non-terminal residue" evidence="2">
    <location>
        <position position="1"/>
    </location>
</feature>
<feature type="non-terminal residue" evidence="2">
    <location>
        <position position="554"/>
    </location>
</feature>
<dbReference type="AlphaFoldDB" id="A0A381YWX4"/>
<feature type="domain" description="Molybdopterin oxidoreductase" evidence="1">
    <location>
        <begin position="86"/>
        <end position="481"/>
    </location>
</feature>
<dbReference type="Gene3D" id="3.40.50.740">
    <property type="match status" value="1"/>
</dbReference>
<dbReference type="InterPro" id="IPR006656">
    <property type="entry name" value="Mopterin_OxRdtase"/>
</dbReference>
<reference evidence="2" key="1">
    <citation type="submission" date="2018-05" db="EMBL/GenBank/DDBJ databases">
        <authorList>
            <person name="Lanie J.A."/>
            <person name="Ng W.-L."/>
            <person name="Kazmierczak K.M."/>
            <person name="Andrzejewski T.M."/>
            <person name="Davidsen T.M."/>
            <person name="Wayne K.J."/>
            <person name="Tettelin H."/>
            <person name="Glass J.I."/>
            <person name="Rusch D."/>
            <person name="Podicherti R."/>
            <person name="Tsui H.-C.T."/>
            <person name="Winkler M.E."/>
        </authorList>
    </citation>
    <scope>NUCLEOTIDE SEQUENCE</scope>
</reference>
<organism evidence="2">
    <name type="scientific">marine metagenome</name>
    <dbReference type="NCBI Taxonomy" id="408172"/>
    <lineage>
        <taxon>unclassified sequences</taxon>
        <taxon>metagenomes</taxon>
        <taxon>ecological metagenomes</taxon>
    </lineage>
</organism>
<dbReference type="PANTHER" id="PTHR43105">
    <property type="entry name" value="RESPIRATORY NITRATE REDUCTASE"/>
    <property type="match status" value="1"/>
</dbReference>
<dbReference type="GO" id="GO:0016020">
    <property type="term" value="C:membrane"/>
    <property type="evidence" value="ECO:0007669"/>
    <property type="project" value="TreeGrafter"/>
</dbReference>
<proteinExistence type="predicted"/>
<accession>A0A381YWX4</accession>
<sequence length="554" mass="61426">VASKVGFKNFYQSIISKNTCKTCALGMGGQKGGMTNEVSSFPEICKKSIQAQLTDIQKEIPKTLFKKQSITDFRKTSPRELERLGRLNTPLFKSSDSNHYNPIGWDDALEKIIKRLRTTSPDRSFFYSSGRSSNEAAFLLQLFVRAYGSNNINNCSYYCHQASGVGLGSTIGSGTATIVLEDLKQSDMIWVIGANPASNHPRLLTELLHCRRKKGKVVIVNPIKEPGLVRFRVPSDWKSMLLGDNKIATDYVQPNIGGDIALFQGIAKELIENENIDKQFIEKYTNGFEIFAHEIKKTTWNNITLSSGVNRPQIKRLAKLYKDAKNVVFTWSMGITQHVHGVENVESIVNLALLRGMIGKKNAGLLPLRGHSNVQGVGSMGVTPELKKKILINFEKQMGINVPKSMGLDTIGCLKASYNHKIDFSFLLGGNLFAATPNSKFAEQAFHNIPFKVFVSTTLNQSHFFGVGEETVILPAAARDEEKQPTTQESMFNFVRISDGGIVRLSNVKSEVDIITDIATGVLGNKKIDFSAFKKHQDIRKAIGHIIPGFDKMS</sequence>
<evidence type="ECO:0000259" key="1">
    <source>
        <dbReference type="Pfam" id="PF00384"/>
    </source>
</evidence>
<dbReference type="PANTHER" id="PTHR43105:SF4">
    <property type="entry name" value="PROTEIN YDEP"/>
    <property type="match status" value="1"/>
</dbReference>
<name>A0A381YWX4_9ZZZZ</name>
<dbReference type="EMBL" id="UINC01019255">
    <property type="protein sequence ID" value="SVA81444.1"/>
    <property type="molecule type" value="Genomic_DNA"/>
</dbReference>
<gene>
    <name evidence="2" type="ORF">METZ01_LOCUS134298</name>
</gene>
<dbReference type="Pfam" id="PF00384">
    <property type="entry name" value="Molybdopterin"/>
    <property type="match status" value="1"/>
</dbReference>
<dbReference type="SUPFAM" id="SSF53706">
    <property type="entry name" value="Formate dehydrogenase/DMSO reductase, domains 1-3"/>
    <property type="match status" value="1"/>
</dbReference>
<dbReference type="InterPro" id="IPR050123">
    <property type="entry name" value="Prok_molybdopt-oxidoreductase"/>
</dbReference>
<dbReference type="Gene3D" id="3.40.228.10">
    <property type="entry name" value="Dimethylsulfoxide Reductase, domain 2"/>
    <property type="match status" value="1"/>
</dbReference>